<dbReference type="PANTHER" id="PTHR43297">
    <property type="entry name" value="OLIGOPEPTIDE TRANSPORT ATP-BINDING PROTEIN APPD"/>
    <property type="match status" value="1"/>
</dbReference>
<keyword evidence="3" id="KW-0813">Transport</keyword>
<dbReference type="GO" id="GO:0016020">
    <property type="term" value="C:membrane"/>
    <property type="evidence" value="ECO:0007669"/>
    <property type="project" value="UniProtKB-SubCell"/>
</dbReference>
<name>A0A327K2C1_9BRAD</name>
<dbReference type="GO" id="GO:0016887">
    <property type="term" value="F:ATP hydrolysis activity"/>
    <property type="evidence" value="ECO:0007669"/>
    <property type="project" value="InterPro"/>
</dbReference>
<keyword evidence="6" id="KW-1278">Translocase</keyword>
<keyword evidence="11" id="KW-1185">Reference proteome</keyword>
<comment type="similarity">
    <text evidence="2">Belongs to the ABC transporter superfamily.</text>
</comment>
<dbReference type="InterPro" id="IPR027417">
    <property type="entry name" value="P-loop_NTPase"/>
</dbReference>
<sequence length="94" mass="9623">GALAHPSARTQVKRRKVPEMPAEQEGALDVVGLQTEFSIGRDVFRAVGGVDLRLGKEECLGLVGESGSGKSVTALSIASLVPSPPGAIVGGRVM</sequence>
<dbReference type="GO" id="GO:0005524">
    <property type="term" value="F:ATP binding"/>
    <property type="evidence" value="ECO:0007669"/>
    <property type="project" value="InterPro"/>
</dbReference>
<dbReference type="AlphaFoldDB" id="A0A327K2C1"/>
<dbReference type="PANTHER" id="PTHR43297:SF14">
    <property type="entry name" value="ATPASE AAA-TYPE CORE DOMAIN-CONTAINING PROTEIN"/>
    <property type="match status" value="1"/>
</dbReference>
<dbReference type="EMBL" id="NPEX01000757">
    <property type="protein sequence ID" value="RAI32890.1"/>
    <property type="molecule type" value="Genomic_DNA"/>
</dbReference>
<protein>
    <recommendedName>
        <fullName evidence="9">ABC transporter domain-containing protein</fullName>
    </recommendedName>
</protein>
<comment type="caution">
    <text evidence="10">The sequence shown here is derived from an EMBL/GenBank/DDBJ whole genome shotgun (WGS) entry which is preliminary data.</text>
</comment>
<evidence type="ECO:0000313" key="11">
    <source>
        <dbReference type="Proteomes" id="UP000249130"/>
    </source>
</evidence>
<evidence type="ECO:0000256" key="5">
    <source>
        <dbReference type="ARBA" id="ARBA00022519"/>
    </source>
</evidence>
<organism evidence="10 11">
    <name type="scientific">Rhodoplanes roseus</name>
    <dbReference type="NCBI Taxonomy" id="29409"/>
    <lineage>
        <taxon>Bacteria</taxon>
        <taxon>Pseudomonadati</taxon>
        <taxon>Pseudomonadota</taxon>
        <taxon>Alphaproteobacteria</taxon>
        <taxon>Hyphomicrobiales</taxon>
        <taxon>Nitrobacteraceae</taxon>
        <taxon>Rhodoplanes</taxon>
    </lineage>
</organism>
<gene>
    <name evidence="10" type="ORF">CH341_32010</name>
</gene>
<dbReference type="Pfam" id="PF00005">
    <property type="entry name" value="ABC_tran"/>
    <property type="match status" value="1"/>
</dbReference>
<evidence type="ECO:0000256" key="1">
    <source>
        <dbReference type="ARBA" id="ARBA00004370"/>
    </source>
</evidence>
<reference evidence="10 11" key="1">
    <citation type="submission" date="2017-07" db="EMBL/GenBank/DDBJ databases">
        <title>Draft Genome Sequences of Select Purple Nonsulfur Bacteria.</title>
        <authorList>
            <person name="Lasarre B."/>
            <person name="Mckinlay J.B."/>
        </authorList>
    </citation>
    <scope>NUCLEOTIDE SEQUENCE [LARGE SCALE GENOMIC DNA]</scope>
    <source>
        <strain evidence="10 11">DSM 5909</strain>
    </source>
</reference>
<keyword evidence="4" id="KW-1003">Cell membrane</keyword>
<evidence type="ECO:0000256" key="4">
    <source>
        <dbReference type="ARBA" id="ARBA00022475"/>
    </source>
</evidence>
<evidence type="ECO:0000256" key="3">
    <source>
        <dbReference type="ARBA" id="ARBA00022448"/>
    </source>
</evidence>
<comment type="subcellular location">
    <subcellularLocation>
        <location evidence="1">Membrane</location>
    </subcellularLocation>
</comment>
<dbReference type="InterPro" id="IPR050388">
    <property type="entry name" value="ABC_Ni/Peptide_Import"/>
</dbReference>
<dbReference type="Proteomes" id="UP000249130">
    <property type="component" value="Unassembled WGS sequence"/>
</dbReference>
<feature type="non-terminal residue" evidence="10">
    <location>
        <position position="94"/>
    </location>
</feature>
<dbReference type="SUPFAM" id="SSF52540">
    <property type="entry name" value="P-loop containing nucleoside triphosphate hydrolases"/>
    <property type="match status" value="1"/>
</dbReference>
<feature type="non-terminal residue" evidence="10">
    <location>
        <position position="1"/>
    </location>
</feature>
<dbReference type="RefSeq" id="WP_342635048.1">
    <property type="nucleotide sequence ID" value="NZ_NPEX01000757.1"/>
</dbReference>
<evidence type="ECO:0000259" key="9">
    <source>
        <dbReference type="Pfam" id="PF00005"/>
    </source>
</evidence>
<accession>A0A327K2C1</accession>
<evidence type="ECO:0000256" key="6">
    <source>
        <dbReference type="ARBA" id="ARBA00022967"/>
    </source>
</evidence>
<keyword evidence="5" id="KW-0997">Cell inner membrane</keyword>
<feature type="domain" description="ABC transporter" evidence="9">
    <location>
        <begin position="49"/>
        <end position="88"/>
    </location>
</feature>
<proteinExistence type="inferred from homology"/>
<evidence type="ECO:0000256" key="7">
    <source>
        <dbReference type="ARBA" id="ARBA00023136"/>
    </source>
</evidence>
<feature type="region of interest" description="Disordered" evidence="8">
    <location>
        <begin position="1"/>
        <end position="23"/>
    </location>
</feature>
<evidence type="ECO:0000256" key="8">
    <source>
        <dbReference type="SAM" id="MobiDB-lite"/>
    </source>
</evidence>
<evidence type="ECO:0000313" key="10">
    <source>
        <dbReference type="EMBL" id="RAI32890.1"/>
    </source>
</evidence>
<keyword evidence="7" id="KW-0472">Membrane</keyword>
<dbReference type="InterPro" id="IPR003439">
    <property type="entry name" value="ABC_transporter-like_ATP-bd"/>
</dbReference>
<evidence type="ECO:0000256" key="2">
    <source>
        <dbReference type="ARBA" id="ARBA00005417"/>
    </source>
</evidence>
<dbReference type="Gene3D" id="3.40.50.300">
    <property type="entry name" value="P-loop containing nucleotide triphosphate hydrolases"/>
    <property type="match status" value="1"/>
</dbReference>